<sequence length="271" mass="30663">MTQPGFQIPTSQVITGPPKQENLQLIEKKRRLLTELAALESGFSYFDYLDPSRNSLPSSATDVPCSVELLSSPKIERKYLDNIEASKALADLIVDIAQNPSPLPYIGSRTSPICNDIVKHANGFFAQYEASREQRAGILTAFCIIPRKDKQETTTKTSELQEKPVEEDPSKRVHPFFPDVRDVKPLLGLIKEQLGEFPNFIKDPPTDAECEENRWMMGDNEIHDHLFKICGSSSDDDFDPDEQLMKMTPLQPVQPIQQMQVQNPAFMNQNR</sequence>
<feature type="compositionally biased region" description="Basic and acidic residues" evidence="1">
    <location>
        <begin position="153"/>
        <end position="171"/>
    </location>
</feature>
<protein>
    <submittedName>
        <fullName evidence="2">Uncharacterized protein</fullName>
    </submittedName>
</protein>
<gene>
    <name evidence="2" type="ORF">TVAG_255230</name>
</gene>
<dbReference type="OrthoDB" id="10263965at2759"/>
<dbReference type="RefSeq" id="XP_001305972.1">
    <property type="nucleotide sequence ID" value="XM_001305971.1"/>
</dbReference>
<keyword evidence="3" id="KW-1185">Reference proteome</keyword>
<dbReference type="Proteomes" id="UP000001542">
    <property type="component" value="Unassembled WGS sequence"/>
</dbReference>
<feature type="region of interest" description="Disordered" evidence="1">
    <location>
        <begin position="153"/>
        <end position="173"/>
    </location>
</feature>
<name>A2FPY3_TRIV3</name>
<dbReference type="KEGG" id="tva:4750760"/>
<reference evidence="2" key="2">
    <citation type="journal article" date="2007" name="Science">
        <title>Draft genome sequence of the sexually transmitted pathogen Trichomonas vaginalis.</title>
        <authorList>
            <person name="Carlton J.M."/>
            <person name="Hirt R.P."/>
            <person name="Silva J.C."/>
            <person name="Delcher A.L."/>
            <person name="Schatz M."/>
            <person name="Zhao Q."/>
            <person name="Wortman J.R."/>
            <person name="Bidwell S.L."/>
            <person name="Alsmark U.C.M."/>
            <person name="Besteiro S."/>
            <person name="Sicheritz-Ponten T."/>
            <person name="Noel C.J."/>
            <person name="Dacks J.B."/>
            <person name="Foster P.G."/>
            <person name="Simillion C."/>
            <person name="Van de Peer Y."/>
            <person name="Miranda-Saavedra D."/>
            <person name="Barton G.J."/>
            <person name="Westrop G.D."/>
            <person name="Mueller S."/>
            <person name="Dessi D."/>
            <person name="Fiori P.L."/>
            <person name="Ren Q."/>
            <person name="Paulsen I."/>
            <person name="Zhang H."/>
            <person name="Bastida-Corcuera F.D."/>
            <person name="Simoes-Barbosa A."/>
            <person name="Brown M.T."/>
            <person name="Hayes R.D."/>
            <person name="Mukherjee M."/>
            <person name="Okumura C.Y."/>
            <person name="Schneider R."/>
            <person name="Smith A.J."/>
            <person name="Vanacova S."/>
            <person name="Villalvazo M."/>
            <person name="Haas B.J."/>
            <person name="Pertea M."/>
            <person name="Feldblyum T.V."/>
            <person name="Utterback T.R."/>
            <person name="Shu C.L."/>
            <person name="Osoegawa K."/>
            <person name="de Jong P.J."/>
            <person name="Hrdy I."/>
            <person name="Horvathova L."/>
            <person name="Zubacova Z."/>
            <person name="Dolezal P."/>
            <person name="Malik S.B."/>
            <person name="Logsdon J.M. Jr."/>
            <person name="Henze K."/>
            <person name="Gupta A."/>
            <person name="Wang C.C."/>
            <person name="Dunne R.L."/>
            <person name="Upcroft J.A."/>
            <person name="Upcroft P."/>
            <person name="White O."/>
            <person name="Salzberg S.L."/>
            <person name="Tang P."/>
            <person name="Chiu C.-H."/>
            <person name="Lee Y.-S."/>
            <person name="Embley T.M."/>
            <person name="Coombs G.H."/>
            <person name="Mottram J.C."/>
            <person name="Tachezy J."/>
            <person name="Fraser-Liggett C.M."/>
            <person name="Johnson P.J."/>
        </authorList>
    </citation>
    <scope>NUCLEOTIDE SEQUENCE [LARGE SCALE GENOMIC DNA]</scope>
    <source>
        <strain evidence="2">G3</strain>
    </source>
</reference>
<dbReference type="VEuPathDB" id="TrichDB:TVAG_255230"/>
<evidence type="ECO:0000313" key="2">
    <source>
        <dbReference type="EMBL" id="EAX93042.1"/>
    </source>
</evidence>
<evidence type="ECO:0000256" key="1">
    <source>
        <dbReference type="SAM" id="MobiDB-lite"/>
    </source>
</evidence>
<dbReference type="InParanoid" id="A2FPY3"/>
<evidence type="ECO:0000313" key="3">
    <source>
        <dbReference type="Proteomes" id="UP000001542"/>
    </source>
</evidence>
<organism evidence="2 3">
    <name type="scientific">Trichomonas vaginalis (strain ATCC PRA-98 / G3)</name>
    <dbReference type="NCBI Taxonomy" id="412133"/>
    <lineage>
        <taxon>Eukaryota</taxon>
        <taxon>Metamonada</taxon>
        <taxon>Parabasalia</taxon>
        <taxon>Trichomonadida</taxon>
        <taxon>Trichomonadidae</taxon>
        <taxon>Trichomonas</taxon>
    </lineage>
</organism>
<accession>A2FPY3</accession>
<dbReference type="EMBL" id="DS113933">
    <property type="protein sequence ID" value="EAX93042.1"/>
    <property type="molecule type" value="Genomic_DNA"/>
</dbReference>
<proteinExistence type="predicted"/>
<dbReference type="AlphaFoldDB" id="A2FPY3"/>
<reference evidence="2" key="1">
    <citation type="submission" date="2006-10" db="EMBL/GenBank/DDBJ databases">
        <authorList>
            <person name="Amadeo P."/>
            <person name="Zhao Q."/>
            <person name="Wortman J."/>
            <person name="Fraser-Liggett C."/>
            <person name="Carlton J."/>
        </authorList>
    </citation>
    <scope>NUCLEOTIDE SEQUENCE</scope>
    <source>
        <strain evidence="2">G3</strain>
    </source>
</reference>
<dbReference type="VEuPathDB" id="TrichDB:TVAGG3_0089190"/>